<protein>
    <submittedName>
        <fullName evidence="1">Transposase</fullName>
    </submittedName>
</protein>
<dbReference type="RefSeq" id="WP_207289395.1">
    <property type="nucleotide sequence ID" value="NZ_CP071462.1"/>
</dbReference>
<accession>A0A8A2VCN5</accession>
<sequence length="460" mass="52663">MMCHILPNYSFERGDNKSHRKNLFFEVLAHCALTSSSVYGGGETFEWSKCSDEAPPSGRTYFDHIQSLSPAQMLEMFDEAIESQFNAASKLDLYDQALPIAIDTTTWESDAFGKRVTFESISNPEDDEWSKAKRNETYKAIEKWDLQPLVGRDSEKIRNADFDDPELVEIAESIPDVVRYVHGTKSGDDFCYAWEFAAACIAHPTCPMVFAVKPLERKDELEEHVSEFIERAQELIVVDEVYMDSAYAQVPVYNRFRYPGKFRTADVFDMDYVMNIRENDDVKKAVLKEKPGGGDFTAKMDDNDDDVTILQEYAQYSQDEKAYGHTTLFALPKRGVETVEDPVTDRVAFCTNRAGFDSERALELVNGNDADDIEDERGGYSWRWLIESGFKKVKEFLAYTKTGDADTRLFYMLYATLLFNTWMLVDRTVKKRKGIEYADDPELKAKTFAVIVANYLRPVT</sequence>
<organism evidence="1 2">
    <name type="scientific">Haloterrigena alkaliphila</name>
    <dbReference type="NCBI Taxonomy" id="2816475"/>
    <lineage>
        <taxon>Archaea</taxon>
        <taxon>Methanobacteriati</taxon>
        <taxon>Methanobacteriota</taxon>
        <taxon>Stenosarchaea group</taxon>
        <taxon>Halobacteria</taxon>
        <taxon>Halobacteriales</taxon>
        <taxon>Natrialbaceae</taxon>
        <taxon>Haloterrigena</taxon>
    </lineage>
</organism>
<gene>
    <name evidence="1" type="ORF">J0X25_02170</name>
</gene>
<proteinExistence type="predicted"/>
<dbReference type="Proteomes" id="UP000663203">
    <property type="component" value="Chromosome"/>
</dbReference>
<keyword evidence="2" id="KW-1185">Reference proteome</keyword>
<reference evidence="1 2" key="1">
    <citation type="submission" date="2021-03" db="EMBL/GenBank/DDBJ databases">
        <title>Haloterrigena longa sp. nov. and Haloterrigena limicola sp. nov., extremely halophilic archaea isolated from a salt lake.</title>
        <authorList>
            <person name="Henglin C."/>
        </authorList>
    </citation>
    <scope>NUCLEOTIDE SEQUENCE [LARGE SCALE GENOMIC DNA]</scope>
    <source>
        <strain evidence="1 2">KZCA68</strain>
    </source>
</reference>
<evidence type="ECO:0000313" key="2">
    <source>
        <dbReference type="Proteomes" id="UP000663203"/>
    </source>
</evidence>
<dbReference type="AlphaFoldDB" id="A0A8A2VCN5"/>
<dbReference type="KEGG" id="hakz:J0X25_02170"/>
<name>A0A8A2VCN5_9EURY</name>
<dbReference type="EMBL" id="CP071462">
    <property type="protein sequence ID" value="QSW99789.1"/>
    <property type="molecule type" value="Genomic_DNA"/>
</dbReference>
<evidence type="ECO:0000313" key="1">
    <source>
        <dbReference type="EMBL" id="QSW99789.1"/>
    </source>
</evidence>
<dbReference type="GeneID" id="63186073"/>